<feature type="compositionally biased region" description="Basic and acidic residues" evidence="1">
    <location>
        <begin position="422"/>
        <end position="433"/>
    </location>
</feature>
<feature type="compositionally biased region" description="Polar residues" evidence="1">
    <location>
        <begin position="443"/>
        <end position="453"/>
    </location>
</feature>
<feature type="compositionally biased region" description="Basic and acidic residues" evidence="1">
    <location>
        <begin position="1"/>
        <end position="17"/>
    </location>
</feature>
<protein>
    <submittedName>
        <fullName evidence="2">Uncharacterized protein</fullName>
    </submittedName>
</protein>
<evidence type="ECO:0000313" key="3">
    <source>
        <dbReference type="Proteomes" id="UP001166286"/>
    </source>
</evidence>
<proteinExistence type="predicted"/>
<feature type="region of interest" description="Disordered" evidence="1">
    <location>
        <begin position="385"/>
        <end position="587"/>
    </location>
</feature>
<accession>A0AA39QQU4</accession>
<dbReference type="EMBL" id="JAFEKC020000023">
    <property type="protein sequence ID" value="KAK0507457.1"/>
    <property type="molecule type" value="Genomic_DNA"/>
</dbReference>
<feature type="compositionally biased region" description="Polar residues" evidence="1">
    <location>
        <begin position="493"/>
        <end position="511"/>
    </location>
</feature>
<gene>
    <name evidence="2" type="ORF">JMJ35_009980</name>
</gene>
<name>A0AA39QQU4_9LECA</name>
<feature type="compositionally biased region" description="Basic and acidic residues" evidence="1">
    <location>
        <begin position="110"/>
        <end position="128"/>
    </location>
</feature>
<evidence type="ECO:0000313" key="2">
    <source>
        <dbReference type="EMBL" id="KAK0507457.1"/>
    </source>
</evidence>
<feature type="compositionally biased region" description="Polar residues" evidence="1">
    <location>
        <begin position="385"/>
        <end position="407"/>
    </location>
</feature>
<keyword evidence="3" id="KW-1185">Reference proteome</keyword>
<sequence>MHTRTPDVRRPPKRYDDSGYDPPPASSSPTRNSTREKIGRVPPKSTPQQHLKSSSPPKRVARRRRETHRGPVIPFTPNLPSKIPPKDDQARPNTTSDQEATISASDSDEQEKTIHHLPERSRREDSQHLPHMFSTPTDAGAGPRKRPTQRPTQRPTIAVGTTTASRAGADMRGQGLGPNDNGPNNPIYMRNMQLMERYAGMTDFELQMMDSDEDEPQATVTQELAQEVTEGSPPPSWDDFGSAVKLDVADAVNGLYDAHPDAIMNALRLDDAQKDDLTRLLIQRTERQAEEDRMAKLLRDHQREILLKGGNISAEENRDMMNRTIYRSAGEETFLTATRVEVRKAKRYLQHIGFDPSILVWYEPLTGDPYEENAYDAMMKAGMEESSNLDENPSGCSTQPVQLSTQARAPLPRSHAESALPRPEDAQDKEKQSRTSSHRRPNTSELIHAQSSPVAPHTVPSRSFPVVSSHHKTQHPVGLVPRPSPYDQRGRSVLQSNDMPTDQMYASRSQLPTPPIEPFGSSATGRQPIRPTPVAQMNSSNHAANPDAGDGTTKRKRSPSGDSGDRLTASEIRNVNRKTKKSGGNLG</sequence>
<organism evidence="2 3">
    <name type="scientific">Cladonia borealis</name>
    <dbReference type="NCBI Taxonomy" id="184061"/>
    <lineage>
        <taxon>Eukaryota</taxon>
        <taxon>Fungi</taxon>
        <taxon>Dikarya</taxon>
        <taxon>Ascomycota</taxon>
        <taxon>Pezizomycotina</taxon>
        <taxon>Lecanoromycetes</taxon>
        <taxon>OSLEUM clade</taxon>
        <taxon>Lecanoromycetidae</taxon>
        <taxon>Lecanorales</taxon>
        <taxon>Lecanorineae</taxon>
        <taxon>Cladoniaceae</taxon>
        <taxon>Cladonia</taxon>
    </lineage>
</organism>
<feature type="compositionally biased region" description="Polar residues" evidence="1">
    <location>
        <begin position="91"/>
        <end position="105"/>
    </location>
</feature>
<feature type="compositionally biased region" description="Polar residues" evidence="1">
    <location>
        <begin position="46"/>
        <end position="56"/>
    </location>
</feature>
<reference evidence="2" key="1">
    <citation type="submission" date="2023-03" db="EMBL/GenBank/DDBJ databases">
        <title>Complete genome of Cladonia borealis.</title>
        <authorList>
            <person name="Park H."/>
        </authorList>
    </citation>
    <scope>NUCLEOTIDE SEQUENCE</scope>
    <source>
        <strain evidence="2">ANT050790</strain>
    </source>
</reference>
<evidence type="ECO:0000256" key="1">
    <source>
        <dbReference type="SAM" id="MobiDB-lite"/>
    </source>
</evidence>
<feature type="region of interest" description="Disordered" evidence="1">
    <location>
        <begin position="1"/>
        <end position="184"/>
    </location>
</feature>
<dbReference type="Proteomes" id="UP001166286">
    <property type="component" value="Unassembled WGS sequence"/>
</dbReference>
<dbReference type="AlphaFoldDB" id="A0AA39QQU4"/>
<comment type="caution">
    <text evidence="2">The sequence shown here is derived from an EMBL/GenBank/DDBJ whole genome shotgun (WGS) entry which is preliminary data.</text>
</comment>